<reference evidence="1 2" key="1">
    <citation type="submission" date="2019-07" db="EMBL/GenBank/DDBJ databases">
        <title>Complete Genome Sequence of Leptotrichia shahii Strain JCM 16776.</title>
        <authorList>
            <person name="Watanabe S."/>
            <person name="Cui L."/>
        </authorList>
    </citation>
    <scope>NUCLEOTIDE SEQUENCE [LARGE SCALE GENOMIC DNA]</scope>
    <source>
        <strain evidence="1 2">JCM16776</strain>
    </source>
</reference>
<dbReference type="STRING" id="1122172.GCA_000373045_00668"/>
<accession>A0A510JMN3</accession>
<dbReference type="Proteomes" id="UP000322617">
    <property type="component" value="Chromosome"/>
</dbReference>
<gene>
    <name evidence="1" type="ORF">JCM16776_0734</name>
</gene>
<dbReference type="EMBL" id="AP019827">
    <property type="protein sequence ID" value="BBM40514.1"/>
    <property type="molecule type" value="Genomic_DNA"/>
</dbReference>
<evidence type="ECO:0000313" key="1">
    <source>
        <dbReference type="EMBL" id="BBM40514.1"/>
    </source>
</evidence>
<name>A0A510JMN3_9FUSO</name>
<organism evidence="1 2">
    <name type="scientific">Leptotrichia shahii</name>
    <dbReference type="NCBI Taxonomy" id="157691"/>
    <lineage>
        <taxon>Bacteria</taxon>
        <taxon>Fusobacteriati</taxon>
        <taxon>Fusobacteriota</taxon>
        <taxon>Fusobacteriia</taxon>
        <taxon>Fusobacteriales</taxon>
        <taxon>Leptotrichiaceae</taxon>
        <taxon>Leptotrichia</taxon>
    </lineage>
</organism>
<sequence>MLSKEQISQIENDKNIFFCVVELLKVISMKGEVKVTFKFKDKKLKGRELWRDTIE</sequence>
<dbReference type="OrthoDB" id="9950522at2"/>
<dbReference type="AlphaFoldDB" id="A0A510JMN3"/>
<keyword evidence="2" id="KW-1185">Reference proteome</keyword>
<dbReference type="RefSeq" id="WP_018450297.1">
    <property type="nucleotide sequence ID" value="NZ_AP019827.1"/>
</dbReference>
<evidence type="ECO:0000313" key="2">
    <source>
        <dbReference type="Proteomes" id="UP000322617"/>
    </source>
</evidence>
<proteinExistence type="predicted"/>
<dbReference type="KEGG" id="lsz:JCM16776_0734"/>
<protein>
    <submittedName>
        <fullName evidence="1">Uncharacterized protein</fullName>
    </submittedName>
</protein>